<feature type="compositionally biased region" description="Low complexity" evidence="1">
    <location>
        <begin position="204"/>
        <end position="217"/>
    </location>
</feature>
<accession>A0AB39TTU0</accession>
<feature type="region of interest" description="Disordered" evidence="1">
    <location>
        <begin position="204"/>
        <end position="225"/>
    </location>
</feature>
<feature type="region of interest" description="Disordered" evidence="1">
    <location>
        <begin position="237"/>
        <end position="293"/>
    </location>
</feature>
<proteinExistence type="predicted"/>
<evidence type="ECO:0000313" key="2">
    <source>
        <dbReference type="EMBL" id="XDQ82617.1"/>
    </source>
</evidence>
<sequence length="293" mass="32966">MEHLVATWVVSVWQQSRFGTYAPSWDPAGDHSPNSLFAASMAQGGFALQIPRPELYYQLLPTHRVVIHGKRGVKIKNLWYNGAALDPYRFTLSGRGGVAKNKYVFHRDPRDPCLVFFQDPRTHDWHTLRWTGLPEEGEVPAFSDARVREVMREVRSRGLAPKTDAELLPLLLELIGGHIPVEQWPTRLTKGQRTEHAREVAQAAAAAADRPPGATGAVNERAATGEMDNVVPLKWRERARQGQAAVDDERRRRREDAVPERPAPPPALGQRLRERSLLALPDEDEYEDTEGEA</sequence>
<feature type="compositionally biased region" description="Acidic residues" evidence="1">
    <location>
        <begin position="281"/>
        <end position="293"/>
    </location>
</feature>
<reference evidence="2" key="1">
    <citation type="submission" date="2024-07" db="EMBL/GenBank/DDBJ databases">
        <authorList>
            <person name="Yu S.T."/>
        </authorList>
    </citation>
    <scope>NUCLEOTIDE SEQUENCE</scope>
    <source>
        <strain evidence="2">Y1</strain>
    </source>
</reference>
<gene>
    <name evidence="2" type="ORF">AB2U05_31030</name>
</gene>
<dbReference type="EMBL" id="CP163445">
    <property type="protein sequence ID" value="XDQ82617.1"/>
    <property type="molecule type" value="Genomic_DNA"/>
</dbReference>
<name>A0AB39TTU0_9ACTN</name>
<dbReference type="AlphaFoldDB" id="A0AB39TTU0"/>
<dbReference type="RefSeq" id="WP_369184943.1">
    <property type="nucleotide sequence ID" value="NZ_CP163445.1"/>
</dbReference>
<feature type="compositionally biased region" description="Basic and acidic residues" evidence="1">
    <location>
        <begin position="247"/>
        <end position="259"/>
    </location>
</feature>
<evidence type="ECO:0000256" key="1">
    <source>
        <dbReference type="SAM" id="MobiDB-lite"/>
    </source>
</evidence>
<protein>
    <recommendedName>
        <fullName evidence="3">Transposase-like Mu C-terminal domain-containing protein</fullName>
    </recommendedName>
</protein>
<organism evidence="2">
    <name type="scientific">Streptomyces sp. Y1</name>
    <dbReference type="NCBI Taxonomy" id="3238634"/>
    <lineage>
        <taxon>Bacteria</taxon>
        <taxon>Bacillati</taxon>
        <taxon>Actinomycetota</taxon>
        <taxon>Actinomycetes</taxon>
        <taxon>Kitasatosporales</taxon>
        <taxon>Streptomycetaceae</taxon>
        <taxon>Streptomyces</taxon>
    </lineage>
</organism>
<evidence type="ECO:0008006" key="3">
    <source>
        <dbReference type="Google" id="ProtNLM"/>
    </source>
</evidence>